<dbReference type="Proteomes" id="UP000095300">
    <property type="component" value="Unassembled WGS sequence"/>
</dbReference>
<reference evidence="8" key="1">
    <citation type="submission" date="2020-05" db="UniProtKB">
        <authorList>
            <consortium name="EnsemblMetazoa"/>
        </authorList>
    </citation>
    <scope>IDENTIFICATION</scope>
    <source>
        <strain evidence="8">USDA</strain>
    </source>
</reference>
<organism evidence="8 9">
    <name type="scientific">Stomoxys calcitrans</name>
    <name type="common">Stable fly</name>
    <name type="synonym">Conops calcitrans</name>
    <dbReference type="NCBI Taxonomy" id="35570"/>
    <lineage>
        <taxon>Eukaryota</taxon>
        <taxon>Metazoa</taxon>
        <taxon>Ecdysozoa</taxon>
        <taxon>Arthropoda</taxon>
        <taxon>Hexapoda</taxon>
        <taxon>Insecta</taxon>
        <taxon>Pterygota</taxon>
        <taxon>Neoptera</taxon>
        <taxon>Endopterygota</taxon>
        <taxon>Diptera</taxon>
        <taxon>Brachycera</taxon>
        <taxon>Muscomorpha</taxon>
        <taxon>Muscoidea</taxon>
        <taxon>Muscidae</taxon>
        <taxon>Stomoxys</taxon>
    </lineage>
</organism>
<dbReference type="AlphaFoldDB" id="A0A1I8NMQ3"/>
<evidence type="ECO:0000256" key="2">
    <source>
        <dbReference type="ARBA" id="ARBA00022729"/>
    </source>
</evidence>
<feature type="chain" id="PRO_5009325177" description="Chitin-binding type-2 domain-containing protein" evidence="6">
    <location>
        <begin position="18"/>
        <end position="354"/>
    </location>
</feature>
<protein>
    <recommendedName>
        <fullName evidence="7">Chitin-binding type-2 domain-containing protein</fullName>
    </recommendedName>
</protein>
<feature type="domain" description="Chitin-binding type-2" evidence="7">
    <location>
        <begin position="30"/>
        <end position="90"/>
    </location>
</feature>
<dbReference type="PANTHER" id="PTHR23301">
    <property type="entry name" value="CHITIN BINDING PERITROPHIN-A"/>
    <property type="match status" value="1"/>
</dbReference>
<evidence type="ECO:0000259" key="7">
    <source>
        <dbReference type="PROSITE" id="PS50940"/>
    </source>
</evidence>
<dbReference type="PANTHER" id="PTHR23301:SF0">
    <property type="entry name" value="CHITIN-BINDING TYPE-2 DOMAIN-CONTAINING PROTEIN-RELATED"/>
    <property type="match status" value="1"/>
</dbReference>
<evidence type="ECO:0000256" key="4">
    <source>
        <dbReference type="ARBA" id="ARBA00023157"/>
    </source>
</evidence>
<dbReference type="PROSITE" id="PS50940">
    <property type="entry name" value="CHIT_BIND_II"/>
    <property type="match status" value="5"/>
</dbReference>
<keyword evidence="4" id="KW-1015">Disulfide bond</keyword>
<keyword evidence="9" id="KW-1185">Reference proteome</keyword>
<evidence type="ECO:0000256" key="1">
    <source>
        <dbReference type="ARBA" id="ARBA00022669"/>
    </source>
</evidence>
<evidence type="ECO:0000256" key="5">
    <source>
        <dbReference type="ARBA" id="ARBA00023180"/>
    </source>
</evidence>
<accession>A0A1I8NMQ3</accession>
<dbReference type="STRING" id="35570.A0A1I8NMQ3"/>
<keyword evidence="2 6" id="KW-0732">Signal</keyword>
<keyword evidence="3" id="KW-0677">Repeat</keyword>
<dbReference type="SUPFAM" id="SSF57625">
    <property type="entry name" value="Invertebrate chitin-binding proteins"/>
    <property type="match status" value="5"/>
</dbReference>
<dbReference type="GO" id="GO:0008061">
    <property type="term" value="F:chitin binding"/>
    <property type="evidence" value="ECO:0007669"/>
    <property type="project" value="UniProtKB-KW"/>
</dbReference>
<feature type="domain" description="Chitin-binding type-2" evidence="7">
    <location>
        <begin position="295"/>
        <end position="354"/>
    </location>
</feature>
<name>A0A1I8NMQ3_STOCA</name>
<dbReference type="GO" id="GO:0005576">
    <property type="term" value="C:extracellular region"/>
    <property type="evidence" value="ECO:0007669"/>
    <property type="project" value="InterPro"/>
</dbReference>
<dbReference type="EnsemblMetazoa" id="SCAU000396-RA">
    <property type="protein sequence ID" value="SCAU000396-PA"/>
    <property type="gene ID" value="SCAU000396"/>
</dbReference>
<dbReference type="SMART" id="SM00494">
    <property type="entry name" value="ChtBD2"/>
    <property type="match status" value="5"/>
</dbReference>
<evidence type="ECO:0000256" key="3">
    <source>
        <dbReference type="ARBA" id="ARBA00022737"/>
    </source>
</evidence>
<dbReference type="InterPro" id="IPR036508">
    <property type="entry name" value="Chitin-bd_dom_sf"/>
</dbReference>
<dbReference type="Pfam" id="PF01607">
    <property type="entry name" value="CBM_14"/>
    <property type="match status" value="5"/>
</dbReference>
<keyword evidence="1" id="KW-0147">Chitin-binding</keyword>
<sequence>MFKVCMLSMAFLALASAKSVANDDNTPTVPELCALLPGATILRPNSCTNWVKCPPFTNSTDYEEGSCVFGLYFNKDEGMCMYKEEMECPYESSNTVAGNRCARENEGTFMADHGNCNGYVYCKDGKEMKSQCPNNLVFDPKRSECVYEFQYTCPSARPSNKSNPICLSFPNNVYFADPDDCTKYSHCLNGSLVTYECGEDQAWDHHKGICVPTSEVVCLPTSKKPEPESEVCGTKTTVLVGPISDGVSCNGYYFCKKMENNTRDRKPEHFTCAPGYFFDNDTLSCRDRLNVKCSHDRCEGMDNKYVNVPGDCKAYALCKNNVSTTKGNCPNNYFFDERTQGCTPRVVSYAACSA</sequence>
<keyword evidence="5" id="KW-0325">Glycoprotein</keyword>
<evidence type="ECO:0000256" key="6">
    <source>
        <dbReference type="SAM" id="SignalP"/>
    </source>
</evidence>
<feature type="domain" description="Chitin-binding type-2" evidence="7">
    <location>
        <begin position="229"/>
        <end position="294"/>
    </location>
</feature>
<dbReference type="KEGG" id="scac:106095010"/>
<feature type="domain" description="Chitin-binding type-2" evidence="7">
    <location>
        <begin position="98"/>
        <end position="155"/>
    </location>
</feature>
<dbReference type="VEuPathDB" id="VectorBase:SCAU000396"/>
<proteinExistence type="predicted"/>
<dbReference type="OrthoDB" id="6020543at2759"/>
<feature type="domain" description="Chitin-binding type-2" evidence="7">
    <location>
        <begin position="163"/>
        <end position="220"/>
    </location>
</feature>
<dbReference type="InterPro" id="IPR051940">
    <property type="entry name" value="Chitin_bind-dev_reg"/>
</dbReference>
<gene>
    <name evidence="8" type="primary">106095010</name>
</gene>
<evidence type="ECO:0000313" key="9">
    <source>
        <dbReference type="Proteomes" id="UP000095300"/>
    </source>
</evidence>
<dbReference type="Gene3D" id="2.170.140.10">
    <property type="entry name" value="Chitin binding domain"/>
    <property type="match status" value="3"/>
</dbReference>
<feature type="signal peptide" evidence="6">
    <location>
        <begin position="1"/>
        <end position="17"/>
    </location>
</feature>
<dbReference type="InterPro" id="IPR002557">
    <property type="entry name" value="Chitin-bd_dom"/>
</dbReference>
<evidence type="ECO:0000313" key="8">
    <source>
        <dbReference type="EnsemblMetazoa" id="SCAU000396-PA"/>
    </source>
</evidence>